<evidence type="ECO:0000313" key="7">
    <source>
        <dbReference type="Proteomes" id="UP000269157"/>
    </source>
</evidence>
<evidence type="ECO:0000256" key="3">
    <source>
        <dbReference type="PROSITE-ProRule" id="PRU10007"/>
    </source>
</evidence>
<dbReference type="PANTHER" id="PTHR43353:SF5">
    <property type="entry name" value="SUCCINATE-SEMIALDEHYDE DEHYDROGENASE, MITOCHONDRIAL"/>
    <property type="match status" value="1"/>
</dbReference>
<comment type="caution">
    <text evidence="6">The sequence shown here is derived from an EMBL/GenBank/DDBJ whole genome shotgun (WGS) entry which is preliminary data.</text>
</comment>
<dbReference type="PROSITE" id="PS00070">
    <property type="entry name" value="ALDEHYDE_DEHYDR_CYS"/>
    <property type="match status" value="1"/>
</dbReference>
<dbReference type="OrthoDB" id="9812625at2"/>
<dbReference type="EMBL" id="RCCE01000006">
    <property type="protein sequence ID" value="RLJ40979.1"/>
    <property type="molecule type" value="Genomic_DNA"/>
</dbReference>
<proteinExistence type="inferred from homology"/>
<dbReference type="Gene3D" id="3.40.309.10">
    <property type="entry name" value="Aldehyde Dehydrogenase, Chain A, domain 2"/>
    <property type="match status" value="1"/>
</dbReference>
<dbReference type="RefSeq" id="WP_121027459.1">
    <property type="nucleotide sequence ID" value="NZ_RCCE01000006.1"/>
</dbReference>
<evidence type="ECO:0000256" key="2">
    <source>
        <dbReference type="ARBA" id="ARBA00023002"/>
    </source>
</evidence>
<dbReference type="InterPro" id="IPR016163">
    <property type="entry name" value="Ald_DH_C"/>
</dbReference>
<sequence>MTAYKTFINGAWHEMKERERIEVTNPTDETVLGTIPDCTRDDVDVAVEAAKAAQPGWAALPPIERAKALRKLAGLIEENADHLARTLVLEQGKPLDQAHGEVGAAVNFLTYAAEHARRITGDIMPSDNPDEEILIRRLPRGVVVGLTAWNYPLALAARKLGPALIAGNTFILLSHEITPISGLELVRLSEQAGFPPGVFNVLTGRGPIVGDALVAHPDTDMITMTGSSRAGVEIYRNAANRLKFISLELGGKAPFIVMEDADVEKAAQAAVIARYTNCGQICTCAERIYLHRSIADAFTDRFVSLSKAITIGNPIDNPDMGPKVSGIEVEKVEAMIAAAIDAGAEPLLRGGPLTGGVHSKGHWLAPTVLSVTDNTSPIMQNEVFGPVAPLMQFDDFDEAVSLANASDFGLSAYLWTADTKRILRASRELKFGEVYINRANGEQVQGYHTGWGLSGTGGEDGAYGFDAYFKKQTTYLNWAT</sequence>
<evidence type="ECO:0000259" key="5">
    <source>
        <dbReference type="Pfam" id="PF00171"/>
    </source>
</evidence>
<dbReference type="InterPro" id="IPR016160">
    <property type="entry name" value="Ald_DH_CS_CYS"/>
</dbReference>
<evidence type="ECO:0000256" key="1">
    <source>
        <dbReference type="ARBA" id="ARBA00009986"/>
    </source>
</evidence>
<keyword evidence="2 4" id="KW-0560">Oxidoreductase</keyword>
<dbReference type="PROSITE" id="PS00687">
    <property type="entry name" value="ALDEHYDE_DEHYDR_GLU"/>
    <property type="match status" value="1"/>
</dbReference>
<dbReference type="InterPro" id="IPR015590">
    <property type="entry name" value="Aldehyde_DH_dom"/>
</dbReference>
<dbReference type="InterPro" id="IPR050740">
    <property type="entry name" value="Aldehyde_DH_Superfamily"/>
</dbReference>
<dbReference type="FunFam" id="3.40.309.10:FF:000009">
    <property type="entry name" value="Aldehyde dehydrogenase A"/>
    <property type="match status" value="1"/>
</dbReference>
<dbReference type="Proteomes" id="UP000269157">
    <property type="component" value="Unassembled WGS sequence"/>
</dbReference>
<dbReference type="FunFam" id="3.40.605.10:FF:000007">
    <property type="entry name" value="NAD/NADP-dependent betaine aldehyde dehydrogenase"/>
    <property type="match status" value="1"/>
</dbReference>
<dbReference type="InterPro" id="IPR029510">
    <property type="entry name" value="Ald_DH_CS_GLU"/>
</dbReference>
<organism evidence="6 7">
    <name type="scientific">Litoreibacter meonggei</name>
    <dbReference type="NCBI Taxonomy" id="1049199"/>
    <lineage>
        <taxon>Bacteria</taxon>
        <taxon>Pseudomonadati</taxon>
        <taxon>Pseudomonadota</taxon>
        <taxon>Alphaproteobacteria</taxon>
        <taxon>Rhodobacterales</taxon>
        <taxon>Roseobacteraceae</taxon>
        <taxon>Litoreibacter</taxon>
    </lineage>
</organism>
<comment type="similarity">
    <text evidence="1 4">Belongs to the aldehyde dehydrogenase family.</text>
</comment>
<dbReference type="InterPro" id="IPR016162">
    <property type="entry name" value="Ald_DH_N"/>
</dbReference>
<dbReference type="Gene3D" id="3.40.605.10">
    <property type="entry name" value="Aldehyde Dehydrogenase, Chain A, domain 1"/>
    <property type="match status" value="1"/>
</dbReference>
<keyword evidence="7" id="KW-1185">Reference proteome</keyword>
<dbReference type="SUPFAM" id="SSF53720">
    <property type="entry name" value="ALDH-like"/>
    <property type="match status" value="1"/>
</dbReference>
<evidence type="ECO:0000256" key="4">
    <source>
        <dbReference type="RuleBase" id="RU003345"/>
    </source>
</evidence>
<dbReference type="InterPro" id="IPR016161">
    <property type="entry name" value="Ald_DH/histidinol_DH"/>
</dbReference>
<feature type="active site" evidence="3">
    <location>
        <position position="248"/>
    </location>
</feature>
<dbReference type="AlphaFoldDB" id="A0A497VSD8"/>
<reference evidence="6 7" key="1">
    <citation type="submission" date="2018-10" db="EMBL/GenBank/DDBJ databases">
        <title>Genomic Encyclopedia of Archaeal and Bacterial Type Strains, Phase II (KMG-II): from individual species to whole genera.</title>
        <authorList>
            <person name="Goeker M."/>
        </authorList>
    </citation>
    <scope>NUCLEOTIDE SEQUENCE [LARGE SCALE GENOMIC DNA]</scope>
    <source>
        <strain evidence="6 7">DSM 29466</strain>
    </source>
</reference>
<feature type="domain" description="Aldehyde dehydrogenase" evidence="5">
    <location>
        <begin position="12"/>
        <end position="473"/>
    </location>
</feature>
<name>A0A497VSD8_9RHOB</name>
<dbReference type="GO" id="GO:0009450">
    <property type="term" value="P:gamma-aminobutyric acid catabolic process"/>
    <property type="evidence" value="ECO:0007669"/>
    <property type="project" value="TreeGrafter"/>
</dbReference>
<accession>A0A497VSD8</accession>
<dbReference type="PANTHER" id="PTHR43353">
    <property type="entry name" value="SUCCINATE-SEMIALDEHYDE DEHYDROGENASE, MITOCHONDRIAL"/>
    <property type="match status" value="1"/>
</dbReference>
<dbReference type="Pfam" id="PF00171">
    <property type="entry name" value="Aldedh"/>
    <property type="match status" value="1"/>
</dbReference>
<evidence type="ECO:0000313" key="6">
    <source>
        <dbReference type="EMBL" id="RLJ40979.1"/>
    </source>
</evidence>
<dbReference type="GO" id="GO:0004777">
    <property type="term" value="F:succinate-semialdehyde dehydrogenase (NAD+) activity"/>
    <property type="evidence" value="ECO:0007669"/>
    <property type="project" value="TreeGrafter"/>
</dbReference>
<protein>
    <submittedName>
        <fullName evidence="6">Lactaldehyde dehydrogenase/glycolaldehyde dehydrogenase</fullName>
    </submittedName>
</protein>
<gene>
    <name evidence="6" type="ORF">BCF46_3552</name>
</gene>